<dbReference type="Proteomes" id="UP000002640">
    <property type="component" value="Unassembled WGS sequence"/>
</dbReference>
<organism evidence="1 2">
    <name type="scientific">Phytophthora sojae (strain P6497)</name>
    <name type="common">Soybean stem and root rot agent</name>
    <name type="synonym">Phytophthora megasperma f. sp. glycines</name>
    <dbReference type="NCBI Taxonomy" id="1094619"/>
    <lineage>
        <taxon>Eukaryota</taxon>
        <taxon>Sar</taxon>
        <taxon>Stramenopiles</taxon>
        <taxon>Oomycota</taxon>
        <taxon>Peronosporomycetes</taxon>
        <taxon>Peronosporales</taxon>
        <taxon>Peronosporaceae</taxon>
        <taxon>Phytophthora</taxon>
    </lineage>
</organism>
<protein>
    <submittedName>
        <fullName evidence="1">Uncharacterized protein</fullName>
    </submittedName>
</protein>
<evidence type="ECO:0000313" key="1">
    <source>
        <dbReference type="EMBL" id="EGZ18896.1"/>
    </source>
</evidence>
<dbReference type="RefSeq" id="XP_009527954.1">
    <property type="nucleotide sequence ID" value="XM_009529659.1"/>
</dbReference>
<dbReference type="InterPro" id="IPR036397">
    <property type="entry name" value="RNaseH_sf"/>
</dbReference>
<dbReference type="InParanoid" id="G4ZJT5"/>
<keyword evidence="2" id="KW-1185">Reference proteome</keyword>
<dbReference type="KEGG" id="psoj:PHYSODRAFT_315388"/>
<dbReference type="GeneID" id="20643858"/>
<dbReference type="STRING" id="1094619.G4ZJT5"/>
<gene>
    <name evidence="1" type="ORF">PHYSODRAFT_315388</name>
</gene>
<dbReference type="AlphaFoldDB" id="G4ZJT5"/>
<reference evidence="1 2" key="1">
    <citation type="journal article" date="2006" name="Science">
        <title>Phytophthora genome sequences uncover evolutionary origins and mechanisms of pathogenesis.</title>
        <authorList>
            <person name="Tyler B.M."/>
            <person name="Tripathy S."/>
            <person name="Zhang X."/>
            <person name="Dehal P."/>
            <person name="Jiang R.H."/>
            <person name="Aerts A."/>
            <person name="Arredondo F.D."/>
            <person name="Baxter L."/>
            <person name="Bensasson D."/>
            <person name="Beynon J.L."/>
            <person name="Chapman J."/>
            <person name="Damasceno C.M."/>
            <person name="Dorrance A.E."/>
            <person name="Dou D."/>
            <person name="Dickerman A.W."/>
            <person name="Dubchak I.L."/>
            <person name="Garbelotto M."/>
            <person name="Gijzen M."/>
            <person name="Gordon S.G."/>
            <person name="Govers F."/>
            <person name="Grunwald N.J."/>
            <person name="Huang W."/>
            <person name="Ivors K.L."/>
            <person name="Jones R.W."/>
            <person name="Kamoun S."/>
            <person name="Krampis K."/>
            <person name="Lamour K.H."/>
            <person name="Lee M.K."/>
            <person name="McDonald W.H."/>
            <person name="Medina M."/>
            <person name="Meijer H.J."/>
            <person name="Nordberg E.K."/>
            <person name="Maclean D.J."/>
            <person name="Ospina-Giraldo M.D."/>
            <person name="Morris P.F."/>
            <person name="Phuntumart V."/>
            <person name="Putnam N.H."/>
            <person name="Rash S."/>
            <person name="Rose J.K."/>
            <person name="Sakihama Y."/>
            <person name="Salamov A.A."/>
            <person name="Savidor A."/>
            <person name="Scheuring C.F."/>
            <person name="Smith B.M."/>
            <person name="Sobral B.W."/>
            <person name="Terry A."/>
            <person name="Torto-Alalibo T.A."/>
            <person name="Win J."/>
            <person name="Xu Z."/>
            <person name="Zhang H."/>
            <person name="Grigoriev I.V."/>
            <person name="Rokhsar D.S."/>
            <person name="Boore J.L."/>
        </authorList>
    </citation>
    <scope>NUCLEOTIDE SEQUENCE [LARGE SCALE GENOMIC DNA]</scope>
    <source>
        <strain evidence="1 2">P6497</strain>
    </source>
</reference>
<proteinExistence type="predicted"/>
<accession>G4ZJT5</accession>
<dbReference type="EMBL" id="JH159154">
    <property type="protein sequence ID" value="EGZ18896.1"/>
    <property type="molecule type" value="Genomic_DNA"/>
</dbReference>
<name>G4ZJT5_PHYSP</name>
<dbReference type="InterPro" id="IPR012337">
    <property type="entry name" value="RNaseH-like_sf"/>
</dbReference>
<dbReference type="SUPFAM" id="SSF53098">
    <property type="entry name" value="Ribonuclease H-like"/>
    <property type="match status" value="1"/>
</dbReference>
<dbReference type="Gene3D" id="3.30.420.10">
    <property type="entry name" value="Ribonuclease H-like superfamily/Ribonuclease H"/>
    <property type="match status" value="1"/>
</dbReference>
<sequence>MPNTTVSYATYCTHGYSYSLWRKLPTFGEAEEFLHANGVIVKRLAQRHNGELTWTAYDVMDPDVNAFAWNEVKVLRDTYATSNRAEYSAALVVVKRAAMVYPGRSRPNRDLIQAILRVANGRVMMFRYVRAHTGRTEWEYSWNDKADSMAREAARDWDNGYY</sequence>
<dbReference type="GO" id="GO:0003676">
    <property type="term" value="F:nucleic acid binding"/>
    <property type="evidence" value="ECO:0007669"/>
    <property type="project" value="InterPro"/>
</dbReference>
<evidence type="ECO:0000313" key="2">
    <source>
        <dbReference type="Proteomes" id="UP000002640"/>
    </source>
</evidence>